<organism evidence="1 2">
    <name type="scientific">Pocillopora damicornis</name>
    <name type="common">Cauliflower coral</name>
    <name type="synonym">Millepora damicornis</name>
    <dbReference type="NCBI Taxonomy" id="46731"/>
    <lineage>
        <taxon>Eukaryota</taxon>
        <taxon>Metazoa</taxon>
        <taxon>Cnidaria</taxon>
        <taxon>Anthozoa</taxon>
        <taxon>Hexacorallia</taxon>
        <taxon>Scleractinia</taxon>
        <taxon>Astrocoeniina</taxon>
        <taxon>Pocilloporidae</taxon>
        <taxon>Pocillopora</taxon>
    </lineage>
</organism>
<keyword evidence="2" id="KW-1185">Reference proteome</keyword>
<dbReference type="AlphaFoldDB" id="A0A3M6TU42"/>
<dbReference type="EMBL" id="RCHS01002947">
    <property type="protein sequence ID" value="RMX44851.1"/>
    <property type="molecule type" value="Genomic_DNA"/>
</dbReference>
<sequence length="102" mass="11772">MAALENVLNKDFVQRFLIEQENTYEELVTEIKARYPDLKGCSLRSVKRFCNHQGIRKRMPVLDEALKLSAALAKSAPLDFPSEKSFLLFFAHEKGLGHMFQR</sequence>
<proteinExistence type="predicted"/>
<gene>
    <name evidence="1" type="ORF">pdam_00009284</name>
</gene>
<name>A0A3M6TU42_POCDA</name>
<evidence type="ECO:0000313" key="2">
    <source>
        <dbReference type="Proteomes" id="UP000275408"/>
    </source>
</evidence>
<comment type="caution">
    <text evidence="1">The sequence shown here is derived from an EMBL/GenBank/DDBJ whole genome shotgun (WGS) entry which is preliminary data.</text>
</comment>
<protein>
    <submittedName>
        <fullName evidence="1">Uncharacterized protein</fullName>
    </submittedName>
</protein>
<dbReference type="Proteomes" id="UP000275408">
    <property type="component" value="Unassembled WGS sequence"/>
</dbReference>
<evidence type="ECO:0000313" key="1">
    <source>
        <dbReference type="EMBL" id="RMX44851.1"/>
    </source>
</evidence>
<reference evidence="1 2" key="1">
    <citation type="journal article" date="2018" name="Sci. Rep.">
        <title>Comparative analysis of the Pocillopora damicornis genome highlights role of immune system in coral evolution.</title>
        <authorList>
            <person name="Cunning R."/>
            <person name="Bay R.A."/>
            <person name="Gillette P."/>
            <person name="Baker A.C."/>
            <person name="Traylor-Knowles N."/>
        </authorList>
    </citation>
    <scope>NUCLEOTIDE SEQUENCE [LARGE SCALE GENOMIC DNA]</scope>
    <source>
        <strain evidence="1">RSMAS</strain>
        <tissue evidence="1">Whole animal</tissue>
    </source>
</reference>
<accession>A0A3M6TU42</accession>